<feature type="domain" description="Cytochrome b561 bacterial/Ni-hydrogenase" evidence="14">
    <location>
        <begin position="10"/>
        <end position="178"/>
    </location>
</feature>
<evidence type="ECO:0000256" key="2">
    <source>
        <dbReference type="ARBA" id="ARBA00004651"/>
    </source>
</evidence>
<keyword evidence="4" id="KW-1003">Cell membrane</keyword>
<dbReference type="InterPro" id="IPR011577">
    <property type="entry name" value="Cyt_b561_bac/Ni-Hgenase"/>
</dbReference>
<evidence type="ECO:0000256" key="9">
    <source>
        <dbReference type="ARBA" id="ARBA00022989"/>
    </source>
</evidence>
<dbReference type="GO" id="GO:0046872">
    <property type="term" value="F:metal ion binding"/>
    <property type="evidence" value="ECO:0007669"/>
    <property type="project" value="UniProtKB-KW"/>
</dbReference>
<feature type="transmembrane region" description="Helical" evidence="13">
    <location>
        <begin position="52"/>
        <end position="69"/>
    </location>
</feature>
<dbReference type="EMBL" id="JAGRQC010000002">
    <property type="protein sequence ID" value="MBR0552395.1"/>
    <property type="molecule type" value="Genomic_DNA"/>
</dbReference>
<dbReference type="InterPro" id="IPR016174">
    <property type="entry name" value="Di-haem_cyt_TM"/>
</dbReference>
<protein>
    <submittedName>
        <fullName evidence="15">Cytochrome b</fullName>
    </submittedName>
</protein>
<gene>
    <name evidence="15" type="ORF">J7S20_07745</name>
</gene>
<evidence type="ECO:0000256" key="10">
    <source>
        <dbReference type="ARBA" id="ARBA00023004"/>
    </source>
</evidence>
<comment type="cofactor">
    <cofactor evidence="1">
        <name>heme b</name>
        <dbReference type="ChEBI" id="CHEBI:60344"/>
    </cofactor>
</comment>
<dbReference type="GO" id="GO:0005886">
    <property type="term" value="C:plasma membrane"/>
    <property type="evidence" value="ECO:0007669"/>
    <property type="project" value="UniProtKB-SubCell"/>
</dbReference>
<evidence type="ECO:0000256" key="11">
    <source>
        <dbReference type="ARBA" id="ARBA00023136"/>
    </source>
</evidence>
<dbReference type="Gene3D" id="1.20.950.20">
    <property type="entry name" value="Transmembrane di-heme cytochromes, Chain C"/>
    <property type="match status" value="2"/>
</dbReference>
<feature type="transmembrane region" description="Helical" evidence="13">
    <location>
        <begin position="145"/>
        <end position="166"/>
    </location>
</feature>
<keyword evidence="3" id="KW-0813">Transport</keyword>
<dbReference type="Proteomes" id="UP000676996">
    <property type="component" value="Unassembled WGS sequence"/>
</dbReference>
<dbReference type="PANTHER" id="PTHR30529">
    <property type="entry name" value="CYTOCHROME B561"/>
    <property type="match status" value="1"/>
</dbReference>
<evidence type="ECO:0000256" key="13">
    <source>
        <dbReference type="SAM" id="Phobius"/>
    </source>
</evidence>
<feature type="transmembrane region" description="Helical" evidence="13">
    <location>
        <begin position="20"/>
        <end position="40"/>
    </location>
</feature>
<keyword evidence="16" id="KW-1185">Reference proteome</keyword>
<dbReference type="SUPFAM" id="SSF81342">
    <property type="entry name" value="Transmembrane di-heme cytochromes"/>
    <property type="match status" value="1"/>
</dbReference>
<feature type="transmembrane region" description="Helical" evidence="13">
    <location>
        <begin position="89"/>
        <end position="108"/>
    </location>
</feature>
<comment type="similarity">
    <text evidence="12">Belongs to the cytochrome b561 family.</text>
</comment>
<sequence length="184" mass="20548">MSSATDRTDRYNRGAIAFHWTIALLVIVNIIIGLFHESLFDPRQVMPLHKSIGMLVLVLSVGRLVWRLIHPAPPLPSHVSKWEGKTSRTVQVIFYVLMIGMPLSGWFMASGARNPQPINWFGLFDIPLLPVGKSIAGASHEFHELAGYLFAALVVLHIAGALRHHFILRDRVLDRMLGRTATGN</sequence>
<dbReference type="PANTHER" id="PTHR30529:SF1">
    <property type="entry name" value="CYTOCHROME B561 HOMOLOG 2"/>
    <property type="match status" value="1"/>
</dbReference>
<evidence type="ECO:0000256" key="5">
    <source>
        <dbReference type="ARBA" id="ARBA00022617"/>
    </source>
</evidence>
<evidence type="ECO:0000256" key="6">
    <source>
        <dbReference type="ARBA" id="ARBA00022692"/>
    </source>
</evidence>
<keyword evidence="9 13" id="KW-1133">Transmembrane helix</keyword>
<evidence type="ECO:0000256" key="7">
    <source>
        <dbReference type="ARBA" id="ARBA00022723"/>
    </source>
</evidence>
<evidence type="ECO:0000256" key="8">
    <source>
        <dbReference type="ARBA" id="ARBA00022982"/>
    </source>
</evidence>
<evidence type="ECO:0000259" key="14">
    <source>
        <dbReference type="Pfam" id="PF01292"/>
    </source>
</evidence>
<accession>A0A8T4IH50</accession>
<dbReference type="RefSeq" id="WP_284053674.1">
    <property type="nucleotide sequence ID" value="NZ_JAGRQC010000002.1"/>
</dbReference>
<organism evidence="15 16">
    <name type="scientific">Stakelama marina</name>
    <dbReference type="NCBI Taxonomy" id="2826939"/>
    <lineage>
        <taxon>Bacteria</taxon>
        <taxon>Pseudomonadati</taxon>
        <taxon>Pseudomonadota</taxon>
        <taxon>Alphaproteobacteria</taxon>
        <taxon>Sphingomonadales</taxon>
        <taxon>Sphingomonadaceae</taxon>
        <taxon>Stakelama</taxon>
    </lineage>
</organism>
<keyword evidence="10" id="KW-0408">Iron</keyword>
<evidence type="ECO:0000313" key="15">
    <source>
        <dbReference type="EMBL" id="MBR0552395.1"/>
    </source>
</evidence>
<dbReference type="GO" id="GO:0022904">
    <property type="term" value="P:respiratory electron transport chain"/>
    <property type="evidence" value="ECO:0007669"/>
    <property type="project" value="InterPro"/>
</dbReference>
<comment type="caution">
    <text evidence="15">The sequence shown here is derived from an EMBL/GenBank/DDBJ whole genome shotgun (WGS) entry which is preliminary data.</text>
</comment>
<keyword evidence="6 13" id="KW-0812">Transmembrane</keyword>
<dbReference type="GO" id="GO:0020037">
    <property type="term" value="F:heme binding"/>
    <property type="evidence" value="ECO:0007669"/>
    <property type="project" value="TreeGrafter"/>
</dbReference>
<comment type="subcellular location">
    <subcellularLocation>
        <location evidence="2">Cell membrane</location>
        <topology evidence="2">Multi-pass membrane protein</topology>
    </subcellularLocation>
</comment>
<evidence type="ECO:0000256" key="1">
    <source>
        <dbReference type="ARBA" id="ARBA00001970"/>
    </source>
</evidence>
<evidence type="ECO:0000256" key="3">
    <source>
        <dbReference type="ARBA" id="ARBA00022448"/>
    </source>
</evidence>
<keyword evidence="5" id="KW-0349">Heme</keyword>
<keyword evidence="7" id="KW-0479">Metal-binding</keyword>
<reference evidence="15" key="1">
    <citation type="submission" date="2021-04" db="EMBL/GenBank/DDBJ databases">
        <title>Ouciella asimina sp. nov., isolated from the surface seawater in the hydrothermal field of Okinawa Trough.</title>
        <authorList>
            <person name="Shuang W."/>
        </authorList>
    </citation>
    <scope>NUCLEOTIDE SEQUENCE</scope>
    <source>
        <strain evidence="15">LXI357</strain>
    </source>
</reference>
<name>A0A8T4IH50_9SPHN</name>
<dbReference type="GO" id="GO:0009055">
    <property type="term" value="F:electron transfer activity"/>
    <property type="evidence" value="ECO:0007669"/>
    <property type="project" value="InterPro"/>
</dbReference>
<keyword evidence="8" id="KW-0249">Electron transport</keyword>
<evidence type="ECO:0000313" key="16">
    <source>
        <dbReference type="Proteomes" id="UP000676996"/>
    </source>
</evidence>
<dbReference type="InterPro" id="IPR052168">
    <property type="entry name" value="Cytochrome_b561_oxidase"/>
</dbReference>
<evidence type="ECO:0000256" key="4">
    <source>
        <dbReference type="ARBA" id="ARBA00022475"/>
    </source>
</evidence>
<proteinExistence type="inferred from homology"/>
<dbReference type="AlphaFoldDB" id="A0A8T4IH50"/>
<keyword evidence="11 13" id="KW-0472">Membrane</keyword>
<dbReference type="Pfam" id="PF01292">
    <property type="entry name" value="Ni_hydr_CYTB"/>
    <property type="match status" value="1"/>
</dbReference>
<evidence type="ECO:0000256" key="12">
    <source>
        <dbReference type="ARBA" id="ARBA00037975"/>
    </source>
</evidence>